<dbReference type="Proteomes" id="UP001151760">
    <property type="component" value="Unassembled WGS sequence"/>
</dbReference>
<dbReference type="EMBL" id="BQNB010017395">
    <property type="protein sequence ID" value="GJT62666.1"/>
    <property type="molecule type" value="Genomic_DNA"/>
</dbReference>
<evidence type="ECO:0008006" key="3">
    <source>
        <dbReference type="Google" id="ProtNLM"/>
    </source>
</evidence>
<reference evidence="1" key="2">
    <citation type="submission" date="2022-01" db="EMBL/GenBank/DDBJ databases">
        <authorList>
            <person name="Yamashiro T."/>
            <person name="Shiraishi A."/>
            <person name="Satake H."/>
            <person name="Nakayama K."/>
        </authorList>
    </citation>
    <scope>NUCLEOTIDE SEQUENCE</scope>
</reference>
<reference evidence="1" key="1">
    <citation type="journal article" date="2022" name="Int. J. Mol. Sci.">
        <title>Draft Genome of Tanacetum Coccineum: Genomic Comparison of Closely Related Tanacetum-Family Plants.</title>
        <authorList>
            <person name="Yamashiro T."/>
            <person name="Shiraishi A."/>
            <person name="Nakayama K."/>
            <person name="Satake H."/>
        </authorList>
    </citation>
    <scope>NUCLEOTIDE SEQUENCE</scope>
</reference>
<accession>A0ABQ5FH89</accession>
<feature type="non-terminal residue" evidence="1">
    <location>
        <position position="1"/>
    </location>
</feature>
<comment type="caution">
    <text evidence="1">The sequence shown here is derived from an EMBL/GenBank/DDBJ whole genome shotgun (WGS) entry which is preliminary data.</text>
</comment>
<name>A0ABQ5FH89_9ASTR</name>
<evidence type="ECO:0000313" key="2">
    <source>
        <dbReference type="Proteomes" id="UP001151760"/>
    </source>
</evidence>
<keyword evidence="2" id="KW-1185">Reference proteome</keyword>
<sequence length="365" mass="42483">SSSQLGGHSIREKREGSEGSFGLRISPKFVYLDEVRPYIVLETMAYHDKYKKVLDEIWKDKVELDGMIVKEEEEFFFDTGSDIITMPYRIYEQLGREEMKKVDKGIIMINHNQAEAMGILTNWLVGVSDTIGGIVNTHERLFSTFDGFYHQTFHAARSDVMRKQKVIAIDEEEAAQSTLAALTILDSIKYILGSTKLWEETMLKPDHQDPNALDNLKPWSRYCFYKFIMIFYYGKVATTRRSLEIDDMLRIKLREAESNEKIFTPVAWIRAFNIKKPIYAELCHEFYSSYKFDEVCVDDELQSKKIIKFRLGGRAHNLTLLEFACRLRLYHADELEEDGFDMYFQGGLRSDDNFNAQESGVLVKH</sequence>
<protein>
    <recommendedName>
        <fullName evidence="3">Peptidase A1 domain-containing protein</fullName>
    </recommendedName>
</protein>
<gene>
    <name evidence="1" type="ORF">Tco_1006199</name>
</gene>
<evidence type="ECO:0000313" key="1">
    <source>
        <dbReference type="EMBL" id="GJT62666.1"/>
    </source>
</evidence>
<proteinExistence type="predicted"/>
<organism evidence="1 2">
    <name type="scientific">Tanacetum coccineum</name>
    <dbReference type="NCBI Taxonomy" id="301880"/>
    <lineage>
        <taxon>Eukaryota</taxon>
        <taxon>Viridiplantae</taxon>
        <taxon>Streptophyta</taxon>
        <taxon>Embryophyta</taxon>
        <taxon>Tracheophyta</taxon>
        <taxon>Spermatophyta</taxon>
        <taxon>Magnoliopsida</taxon>
        <taxon>eudicotyledons</taxon>
        <taxon>Gunneridae</taxon>
        <taxon>Pentapetalae</taxon>
        <taxon>asterids</taxon>
        <taxon>campanulids</taxon>
        <taxon>Asterales</taxon>
        <taxon>Asteraceae</taxon>
        <taxon>Asteroideae</taxon>
        <taxon>Anthemideae</taxon>
        <taxon>Anthemidinae</taxon>
        <taxon>Tanacetum</taxon>
    </lineage>
</organism>